<reference evidence="1 2" key="1">
    <citation type="submission" date="2013-12" db="EMBL/GenBank/DDBJ databases">
        <title>Draft genome of the parsitic nematode Ancylostoma duodenale.</title>
        <authorList>
            <person name="Mitreva M."/>
        </authorList>
    </citation>
    <scope>NUCLEOTIDE SEQUENCE [LARGE SCALE GENOMIC DNA]</scope>
    <source>
        <strain evidence="1 2">Zhejiang</strain>
    </source>
</reference>
<dbReference type="AlphaFoldDB" id="A0A0C2FW34"/>
<sequence>MPPLLMFTASLSECKQSTERHRRSDKGAKKLLRLGIHIGHPRFFNQISCVHHLSTLLLNLLNLAYAEAFLIFNC</sequence>
<organism evidence="1 2">
    <name type="scientific">Ancylostoma duodenale</name>
    <dbReference type="NCBI Taxonomy" id="51022"/>
    <lineage>
        <taxon>Eukaryota</taxon>
        <taxon>Metazoa</taxon>
        <taxon>Ecdysozoa</taxon>
        <taxon>Nematoda</taxon>
        <taxon>Chromadorea</taxon>
        <taxon>Rhabditida</taxon>
        <taxon>Rhabditina</taxon>
        <taxon>Rhabditomorpha</taxon>
        <taxon>Strongyloidea</taxon>
        <taxon>Ancylostomatidae</taxon>
        <taxon>Ancylostomatinae</taxon>
        <taxon>Ancylostoma</taxon>
    </lineage>
</organism>
<accession>A0A0C2FW34</accession>
<keyword evidence="2" id="KW-1185">Reference proteome</keyword>
<evidence type="ECO:0000313" key="1">
    <source>
        <dbReference type="EMBL" id="KIH52785.1"/>
    </source>
</evidence>
<dbReference type="EMBL" id="KN742819">
    <property type="protein sequence ID" value="KIH52785.1"/>
    <property type="molecule type" value="Genomic_DNA"/>
</dbReference>
<gene>
    <name evidence="1" type="ORF">ANCDUO_17107</name>
</gene>
<evidence type="ECO:0000313" key="2">
    <source>
        <dbReference type="Proteomes" id="UP000054047"/>
    </source>
</evidence>
<name>A0A0C2FW34_9BILA</name>
<dbReference type="Proteomes" id="UP000054047">
    <property type="component" value="Unassembled WGS sequence"/>
</dbReference>
<proteinExistence type="predicted"/>
<protein>
    <submittedName>
        <fullName evidence="1">Uncharacterized protein</fullName>
    </submittedName>
</protein>